<dbReference type="STRING" id="1006006.Mcup_1744"/>
<dbReference type="Proteomes" id="UP000007812">
    <property type="component" value="Chromosome"/>
</dbReference>
<evidence type="ECO:0000313" key="2">
    <source>
        <dbReference type="EMBL" id="AEB95847.1"/>
    </source>
</evidence>
<dbReference type="RefSeq" id="WP_013738345.1">
    <property type="nucleotide sequence ID" value="NC_015435.1"/>
</dbReference>
<feature type="transmembrane region" description="Helical" evidence="1">
    <location>
        <begin position="70"/>
        <end position="89"/>
    </location>
</feature>
<organism evidence="2 3">
    <name type="scientific">Metallosphaera cuprina (strain Ar-4)</name>
    <dbReference type="NCBI Taxonomy" id="1006006"/>
    <lineage>
        <taxon>Archaea</taxon>
        <taxon>Thermoproteota</taxon>
        <taxon>Thermoprotei</taxon>
        <taxon>Sulfolobales</taxon>
        <taxon>Sulfolobaceae</taxon>
        <taxon>Metallosphaera</taxon>
    </lineage>
</organism>
<dbReference type="HOGENOM" id="CLU_172282_0_0_2"/>
<dbReference type="eggNOG" id="arCOG10431">
    <property type="taxonomic scope" value="Archaea"/>
</dbReference>
<evidence type="ECO:0000313" key="3">
    <source>
        <dbReference type="Proteomes" id="UP000007812"/>
    </source>
</evidence>
<keyword evidence="3" id="KW-1185">Reference proteome</keyword>
<accession>F4G0G0</accession>
<dbReference type="OrthoDB" id="34576at2157"/>
<gene>
    <name evidence="2" type="ordered locus">Mcup_1744</name>
</gene>
<feature type="transmembrane region" description="Helical" evidence="1">
    <location>
        <begin position="5"/>
        <end position="25"/>
    </location>
</feature>
<keyword evidence="1" id="KW-0812">Transmembrane</keyword>
<keyword evidence="1" id="KW-1133">Transmembrane helix</keyword>
<dbReference type="KEGG" id="mcn:Mcup_1744"/>
<dbReference type="GeneID" id="10493933"/>
<protein>
    <submittedName>
        <fullName evidence="2">Uncharacterized protein</fullName>
    </submittedName>
</protein>
<keyword evidence="1" id="KW-0472">Membrane</keyword>
<dbReference type="EMBL" id="CP002656">
    <property type="protein sequence ID" value="AEB95847.1"/>
    <property type="molecule type" value="Genomic_DNA"/>
</dbReference>
<sequence>MIQRLLVPILSGLGLMDILTTFIGIENGYAEQNAFLHTFQGNPFLFVLVMAGLKVVAIIGSAFLIKRSVLLPSLVLIGLFALADISNILTLI</sequence>
<evidence type="ECO:0000256" key="1">
    <source>
        <dbReference type="SAM" id="Phobius"/>
    </source>
</evidence>
<feature type="transmembrane region" description="Helical" evidence="1">
    <location>
        <begin position="45"/>
        <end position="65"/>
    </location>
</feature>
<dbReference type="AlphaFoldDB" id="F4G0G0"/>
<name>F4G0G0_METCR</name>
<dbReference type="PATRIC" id="fig|1006006.8.peg.1751"/>
<proteinExistence type="predicted"/>
<reference evidence="2 3" key="1">
    <citation type="journal article" date="2011" name="J. Bacteriol.">
        <title>Complete genome sequence of Metallosphaera cuprina, a metal sulfide-oxidizing archaeon from a hot spring.</title>
        <authorList>
            <person name="Liu L.J."/>
            <person name="You X.Y."/>
            <person name="Zheng H."/>
            <person name="Wang S."/>
            <person name="Jiang C.Y."/>
            <person name="Liu S.J."/>
        </authorList>
    </citation>
    <scope>NUCLEOTIDE SEQUENCE [LARGE SCALE GENOMIC DNA]</scope>
    <source>
        <strain evidence="2 3">Ar-4</strain>
    </source>
</reference>